<reference evidence="3" key="1">
    <citation type="journal article" date="2014" name="BMC Genomics">
        <title>The genome sequence of the biocontrol fungus Metarhizium anisopliae and comparative genomics of Metarhizium species.</title>
        <authorList>
            <person name="Pattemore J.A."/>
            <person name="Hane J.K."/>
            <person name="Williams A.H."/>
            <person name="Wilson B.A."/>
            <person name="Stodart B.J."/>
            <person name="Ash G.J."/>
        </authorList>
    </citation>
    <scope>NUCLEOTIDE SEQUENCE [LARGE SCALE GENOMIC DNA]</scope>
    <source>
        <strain evidence="3">BRIP 53293</strain>
    </source>
</reference>
<evidence type="ECO:0000313" key="3">
    <source>
        <dbReference type="Proteomes" id="UP000054544"/>
    </source>
</evidence>
<feature type="region of interest" description="Disordered" evidence="1">
    <location>
        <begin position="133"/>
        <end position="156"/>
    </location>
</feature>
<dbReference type="Proteomes" id="UP000054544">
    <property type="component" value="Unassembled WGS sequence"/>
</dbReference>
<feature type="compositionally biased region" description="Basic and acidic residues" evidence="1">
    <location>
        <begin position="215"/>
        <end position="228"/>
    </location>
</feature>
<feature type="region of interest" description="Disordered" evidence="1">
    <location>
        <begin position="37"/>
        <end position="97"/>
    </location>
</feature>
<feature type="region of interest" description="Disordered" evidence="1">
    <location>
        <begin position="188"/>
        <end position="228"/>
    </location>
</feature>
<keyword evidence="3" id="KW-1185">Reference proteome</keyword>
<accession>A0A0D9NWT4</accession>
<dbReference type="AlphaFoldDB" id="A0A0D9NWT4"/>
<organism evidence="2 3">
    <name type="scientific">Metarhizium anisopliae BRIP 53293</name>
    <dbReference type="NCBI Taxonomy" id="1291518"/>
    <lineage>
        <taxon>Eukaryota</taxon>
        <taxon>Fungi</taxon>
        <taxon>Dikarya</taxon>
        <taxon>Ascomycota</taxon>
        <taxon>Pezizomycotina</taxon>
        <taxon>Sordariomycetes</taxon>
        <taxon>Hypocreomycetidae</taxon>
        <taxon>Hypocreales</taxon>
        <taxon>Clavicipitaceae</taxon>
        <taxon>Metarhizium</taxon>
    </lineage>
</organism>
<name>A0A0D9NWT4_METAN</name>
<evidence type="ECO:0000313" key="2">
    <source>
        <dbReference type="EMBL" id="KJK77025.1"/>
    </source>
</evidence>
<dbReference type="EMBL" id="KE384741">
    <property type="protein sequence ID" value="KJK77025.1"/>
    <property type="molecule type" value="Genomic_DNA"/>
</dbReference>
<proteinExistence type="predicted"/>
<gene>
    <name evidence="2" type="ORF">H634G_07601</name>
</gene>
<sequence length="228" mass="25467">MEQRSRDERWKRRRGRCSCHWGLGEIPAVAGVAVQDDATTQPADTNPDEMGWGWGWGRGKREVGRGMEGGLSSSSRGKTKRNTTPMDEPLASDSNAGVFRRRSDVNVWLKSRLETGRGKLRVRGLMDERRNAMVSKRVEEEEEEGGKEEKTRSQVPLVDTAREAWKLVNLPGQMLRKRRATSTLDMENLEQLAQADMGKQAGRQAMEGSLSGPEGGEHDGQEARSEAF</sequence>
<evidence type="ECO:0000256" key="1">
    <source>
        <dbReference type="SAM" id="MobiDB-lite"/>
    </source>
</evidence>
<protein>
    <submittedName>
        <fullName evidence="2">Uncharacterized protein</fullName>
    </submittedName>
</protein>